<comment type="caution">
    <text evidence="1">The sequence shown here is derived from an EMBL/GenBank/DDBJ whole genome shotgun (WGS) entry which is preliminary data.</text>
</comment>
<dbReference type="EMBL" id="JAIWJX010000002">
    <property type="protein sequence ID" value="MCK6257879.1"/>
    <property type="molecule type" value="Genomic_DNA"/>
</dbReference>
<keyword evidence="2" id="KW-1185">Reference proteome</keyword>
<sequence>MRHGEKGEHVNSHINQLMGIDFHDFIQKEASSSTMELAEEFGVPLRSVISLRKKMKR</sequence>
<accession>A0A9X1XHR1</accession>
<evidence type="ECO:0000313" key="1">
    <source>
        <dbReference type="EMBL" id="MCK6257879.1"/>
    </source>
</evidence>
<organism evidence="1 2">
    <name type="scientific">Fictibacillus marinisediminis</name>
    <dbReference type="NCBI Taxonomy" id="2878389"/>
    <lineage>
        <taxon>Bacteria</taxon>
        <taxon>Bacillati</taxon>
        <taxon>Bacillota</taxon>
        <taxon>Bacilli</taxon>
        <taxon>Bacillales</taxon>
        <taxon>Fictibacillaceae</taxon>
        <taxon>Fictibacillus</taxon>
    </lineage>
</organism>
<reference evidence="1" key="1">
    <citation type="submission" date="2021-09" db="EMBL/GenBank/DDBJ databases">
        <title>Genome analysis of Fictibacillus sp. KIGAM418 isolated from marine sediment.</title>
        <authorList>
            <person name="Seo M.-J."/>
            <person name="Cho E.-S."/>
            <person name="Hwang C.Y."/>
        </authorList>
    </citation>
    <scope>NUCLEOTIDE SEQUENCE</scope>
    <source>
        <strain evidence="1">KIGAM418</strain>
    </source>
</reference>
<dbReference type="Proteomes" id="UP001139011">
    <property type="component" value="Unassembled WGS sequence"/>
</dbReference>
<name>A0A9X1XHR1_9BACL</name>
<proteinExistence type="predicted"/>
<gene>
    <name evidence="1" type="ORF">LCY76_14955</name>
</gene>
<dbReference type="AlphaFoldDB" id="A0A9X1XHR1"/>
<protein>
    <submittedName>
        <fullName evidence="1">RNA polymerase subunit sigma-70</fullName>
    </submittedName>
</protein>
<evidence type="ECO:0000313" key="2">
    <source>
        <dbReference type="Proteomes" id="UP001139011"/>
    </source>
</evidence>